<accession>A0A8S1MXY2</accession>
<gene>
    <name evidence="1" type="ORF">PSON_ATCC_30995.1.T0460051</name>
</gene>
<protein>
    <submittedName>
        <fullName evidence="1">Uncharacterized protein</fullName>
    </submittedName>
</protein>
<evidence type="ECO:0000313" key="2">
    <source>
        <dbReference type="Proteomes" id="UP000692954"/>
    </source>
</evidence>
<proteinExistence type="predicted"/>
<comment type="caution">
    <text evidence="1">The sequence shown here is derived from an EMBL/GenBank/DDBJ whole genome shotgun (WGS) entry which is preliminary data.</text>
</comment>
<dbReference type="OrthoDB" id="10417531at2759"/>
<keyword evidence="2" id="KW-1185">Reference proteome</keyword>
<organism evidence="1 2">
    <name type="scientific">Paramecium sonneborni</name>
    <dbReference type="NCBI Taxonomy" id="65129"/>
    <lineage>
        <taxon>Eukaryota</taxon>
        <taxon>Sar</taxon>
        <taxon>Alveolata</taxon>
        <taxon>Ciliophora</taxon>
        <taxon>Intramacronucleata</taxon>
        <taxon>Oligohymenophorea</taxon>
        <taxon>Peniculida</taxon>
        <taxon>Parameciidae</taxon>
        <taxon>Paramecium</taxon>
    </lineage>
</organism>
<dbReference type="Proteomes" id="UP000692954">
    <property type="component" value="Unassembled WGS sequence"/>
</dbReference>
<reference evidence="1" key="1">
    <citation type="submission" date="2021-01" db="EMBL/GenBank/DDBJ databases">
        <authorList>
            <consortium name="Genoscope - CEA"/>
            <person name="William W."/>
        </authorList>
    </citation>
    <scope>NUCLEOTIDE SEQUENCE</scope>
</reference>
<dbReference type="AlphaFoldDB" id="A0A8S1MXY2"/>
<sequence length="177" mass="20794">MGSVFGISQQEVQKPVESPRKPITTLPTITSICSIQQNQIENNQIFVPVKCCRCNKYLQDNDFFLLNCGQQTCLFKFHKFCFYKELNDQNKKANLLYYKCKCGTKIPSKFLRICGAPNKMQLLSSIHQKQLDAILKFSILRKQKEILEYCNQNKAKEHELDFFLEKQDFLMYEETPQ</sequence>
<dbReference type="EMBL" id="CAJJDN010000046">
    <property type="protein sequence ID" value="CAD8084052.1"/>
    <property type="molecule type" value="Genomic_DNA"/>
</dbReference>
<name>A0A8S1MXY2_9CILI</name>
<evidence type="ECO:0000313" key="1">
    <source>
        <dbReference type="EMBL" id="CAD8084052.1"/>
    </source>
</evidence>